<dbReference type="EMBL" id="CM035426">
    <property type="protein sequence ID" value="KAH7314798.1"/>
    <property type="molecule type" value="Genomic_DNA"/>
</dbReference>
<proteinExistence type="predicted"/>
<name>A0A8T2S892_CERRI</name>
<gene>
    <name evidence="1" type="ORF">KP509_21G020900</name>
</gene>
<sequence>MELLVDGSSITVEVPHVQVITDRWSRRGFSIQVQADDTHKHMTIIDTDINRRHRVNYLTPTLSYLIRMRTTEYLKEEMCGK</sequence>
<evidence type="ECO:0000313" key="1">
    <source>
        <dbReference type="EMBL" id="KAH7314798.1"/>
    </source>
</evidence>
<evidence type="ECO:0000313" key="2">
    <source>
        <dbReference type="Proteomes" id="UP000825935"/>
    </source>
</evidence>
<dbReference type="Proteomes" id="UP000825935">
    <property type="component" value="Chromosome 21"/>
</dbReference>
<protein>
    <submittedName>
        <fullName evidence="1">Uncharacterized protein</fullName>
    </submittedName>
</protein>
<reference evidence="1" key="1">
    <citation type="submission" date="2021-08" db="EMBL/GenBank/DDBJ databases">
        <title>WGS assembly of Ceratopteris richardii.</title>
        <authorList>
            <person name="Marchant D.B."/>
            <person name="Chen G."/>
            <person name="Jenkins J."/>
            <person name="Shu S."/>
            <person name="Leebens-Mack J."/>
            <person name="Grimwood J."/>
            <person name="Schmutz J."/>
            <person name="Soltis P."/>
            <person name="Soltis D."/>
            <person name="Chen Z.-H."/>
        </authorList>
    </citation>
    <scope>NUCLEOTIDE SEQUENCE</scope>
    <source>
        <strain evidence="1">Whitten #5841</strain>
        <tissue evidence="1">Leaf</tissue>
    </source>
</reference>
<dbReference type="OrthoDB" id="10624222at2759"/>
<keyword evidence="2" id="KW-1185">Reference proteome</keyword>
<organism evidence="1 2">
    <name type="scientific">Ceratopteris richardii</name>
    <name type="common">Triangle waterfern</name>
    <dbReference type="NCBI Taxonomy" id="49495"/>
    <lineage>
        <taxon>Eukaryota</taxon>
        <taxon>Viridiplantae</taxon>
        <taxon>Streptophyta</taxon>
        <taxon>Embryophyta</taxon>
        <taxon>Tracheophyta</taxon>
        <taxon>Polypodiopsida</taxon>
        <taxon>Polypodiidae</taxon>
        <taxon>Polypodiales</taxon>
        <taxon>Pteridineae</taxon>
        <taxon>Pteridaceae</taxon>
        <taxon>Parkerioideae</taxon>
        <taxon>Ceratopteris</taxon>
    </lineage>
</organism>
<accession>A0A8T2S892</accession>
<comment type="caution">
    <text evidence="1">The sequence shown here is derived from an EMBL/GenBank/DDBJ whole genome shotgun (WGS) entry which is preliminary data.</text>
</comment>
<dbReference type="AlphaFoldDB" id="A0A8T2S892"/>